<evidence type="ECO:0000313" key="2">
    <source>
        <dbReference type="Proteomes" id="UP000249579"/>
    </source>
</evidence>
<organism evidence="1 2">
    <name type="scientific">Macrococcoides bohemicum</name>
    <dbReference type="NCBI Taxonomy" id="1903056"/>
    <lineage>
        <taxon>Bacteria</taxon>
        <taxon>Bacillati</taxon>
        <taxon>Bacillota</taxon>
        <taxon>Bacilli</taxon>
        <taxon>Bacillales</taxon>
        <taxon>Staphylococcaceae</taxon>
        <taxon>Macrococcoides</taxon>
    </lineage>
</organism>
<dbReference type="Pfam" id="PF15432">
    <property type="entry name" value="Sec-ASP3"/>
    <property type="match status" value="1"/>
</dbReference>
<evidence type="ECO:0000313" key="1">
    <source>
        <dbReference type="EMBL" id="RAK48557.1"/>
    </source>
</evidence>
<proteinExistence type="predicted"/>
<dbReference type="OrthoDB" id="2042927at2"/>
<dbReference type="InterPro" id="IPR022259">
    <property type="entry name" value="Acessory_Sec_prot_Asp3"/>
</dbReference>
<dbReference type="NCBIfam" id="TIGR03711">
    <property type="entry name" value="acc_sec_asp3"/>
    <property type="match status" value="1"/>
</dbReference>
<dbReference type="Proteomes" id="UP000249579">
    <property type="component" value="Unassembled WGS sequence"/>
</dbReference>
<dbReference type="RefSeq" id="WP_111746894.1">
    <property type="nucleotide sequence ID" value="NZ_CP054482.1"/>
</dbReference>
<sequence>MNNIYNIYWNNIDKITFLYGTKLKFVNRCVEFENFQIPAGITIHLWRMKTSFYNNRIHPSLPLLSRNEYYTVQFKYECKPENGIYFVIEFYKKNDEIIETLIVQDKEVDFVYPENADYYQIKMMSASVNQLKFDCITLTHQQLLMDMSNAIDIYNRWSNEVL</sequence>
<accession>A0A328A2I4</accession>
<dbReference type="GO" id="GO:0015031">
    <property type="term" value="P:protein transport"/>
    <property type="evidence" value="ECO:0007669"/>
    <property type="project" value="InterPro"/>
</dbReference>
<name>A0A328A2I4_9STAP</name>
<dbReference type="GeneID" id="99098531"/>
<dbReference type="EMBL" id="PZJG01000009">
    <property type="protein sequence ID" value="RAK48557.1"/>
    <property type="molecule type" value="Genomic_DNA"/>
</dbReference>
<comment type="caution">
    <text evidence="1">The sequence shown here is derived from an EMBL/GenBank/DDBJ whole genome shotgun (WGS) entry which is preliminary data.</text>
</comment>
<reference evidence="1 2" key="1">
    <citation type="journal article" date="2018" name="Front. Microbiol.">
        <title>Description and Comparative Genomics of Macrococcus caseolyticus subsp. hominis subsp. nov., Macrococcus goetzii sp. nov., Macrococcus epidermidis sp. nov., and Macrococcus bohemicus sp. nov., Novel Macrococci From Human Clinical Material With Virulence Potential and Suspected Uptake of Foreign DNA by Natural Transformation.</title>
        <authorList>
            <person name="Maslanova I."/>
            <person name="Wertheimer Z."/>
            <person name="Sedlacek I."/>
            <person name="Svec P."/>
            <person name="Indrakova A."/>
            <person name="Kovarovic V."/>
            <person name="Schumann P."/>
            <person name="Sproer C."/>
            <person name="Kralova S."/>
            <person name="Sedo O."/>
            <person name="Kristofova L."/>
            <person name="Vrbovska V."/>
            <person name="Fuzik T."/>
            <person name="Petras P."/>
            <person name="Zdrahal Z."/>
            <person name="Ruzickova V."/>
            <person name="Doskar J."/>
            <person name="Pantucek R."/>
        </authorList>
    </citation>
    <scope>NUCLEOTIDE SEQUENCE [LARGE SCALE GENOMIC DNA]</scope>
    <source>
        <strain evidence="1 2">03/115</strain>
    </source>
</reference>
<protein>
    <submittedName>
        <fullName evidence="1">Accessory Sec system protein Asp3</fullName>
    </submittedName>
</protein>
<gene>
    <name evidence="1" type="primary">asp3</name>
    <name evidence="1" type="ORF">BHX94_11160</name>
</gene>
<dbReference type="AlphaFoldDB" id="A0A328A2I4"/>